<accession>A0A175JGD5</accession>
<dbReference type="SUPFAM" id="SSF82171">
    <property type="entry name" value="DPP6 N-terminal domain-like"/>
    <property type="match status" value="1"/>
</dbReference>
<sequence length="669" mass="75514">MISLLWLAIGIVSALTADDVLNKTSYVVAMTSDNNNYVYYIVKSVVNGIETNTLYQTSVQNEGKYFIELAQGVGNELYYSVAHHSIFYTKCDGICSLYSLDSNMQEYQVTKDIAVSLPVIIKEHLYFVSPIFFGMTVQDSLDLQKKLANRKQTSHHVFTQTPFGEGSSYVTTNDDGTPQYKHLISSAITVDENGRIIVGQYTDVSNEVGNVISYDISDDESIVVFEAKSTASASDKKNYLKSSIYTISVGSDQATCISCNYPGNQIEPKATKTGKYIVFMRTTNTLEKNPAKYFVLYDLEDGSYRADVTLNEFTTEKYLIGKHSNEETITVFVINNRREALAVRKAVYSFESKAWNIEEVVVEGAVEMMAEVPCQDESSCLFIAQSFQYQPSEIYYCDEAMKLTKLTKLNDYTSYNLQKPILVNPMGSLHDRIQSLLYLPSNNEKAPILLVVHDEEEGTVVDGFNKIMNPYVYTNEGYAVVMINSHVSKGFGERMRVKGSNDINVIIEDIQAVINELEKYPVDTSKIAVVGVFGASKIITGLLDAKLPIVLAAVHAPILSIRSQYYTDAKYTLEYTFEGADYDNSYWYSHNDAMKNVASYNVPTLISYGDLDFVVDKSQPISLFQALQRRGIKSRLLRFPYSTNVLTKNEDIKVFYEQYIRWFNENMKN</sequence>
<dbReference type="PANTHER" id="PTHR42776">
    <property type="entry name" value="SERINE PEPTIDASE S9 FAMILY MEMBER"/>
    <property type="match status" value="1"/>
</dbReference>
<name>A0A175JGD5_ENTHI</name>
<keyword evidence="1" id="KW-0378">Hydrolase</keyword>
<dbReference type="VEuPathDB" id="AmoebaDB:EHI8A_003690"/>
<dbReference type="InterPro" id="IPR029058">
    <property type="entry name" value="AB_hydrolase_fold"/>
</dbReference>
<dbReference type="VEuPathDB" id="AmoebaDB:EHI_182720"/>
<dbReference type="SUPFAM" id="SSF53474">
    <property type="entry name" value="alpha/beta-Hydrolases"/>
    <property type="match status" value="1"/>
</dbReference>
<keyword evidence="2" id="KW-0732">Signal</keyword>
<feature type="signal peptide" evidence="2">
    <location>
        <begin position="1"/>
        <end position="16"/>
    </location>
</feature>
<dbReference type="Gene3D" id="3.40.50.1820">
    <property type="entry name" value="alpha/beta hydrolase"/>
    <property type="match status" value="1"/>
</dbReference>
<evidence type="ECO:0000256" key="2">
    <source>
        <dbReference type="SAM" id="SignalP"/>
    </source>
</evidence>
<proteinExistence type="predicted"/>
<protein>
    <submittedName>
        <fullName evidence="4">Dipeptidyl-peptidase putative</fullName>
    </submittedName>
</protein>
<dbReference type="AlphaFoldDB" id="A0A175JGD5"/>
<dbReference type="Pfam" id="PF00326">
    <property type="entry name" value="Peptidase_S9"/>
    <property type="match status" value="1"/>
</dbReference>
<dbReference type="FunFam" id="3.40.50.1820:FF:000470">
    <property type="entry name" value="Dipeptidyl-peptidase 5, putative"/>
    <property type="match status" value="1"/>
</dbReference>
<dbReference type="Proteomes" id="UP000078387">
    <property type="component" value="Unassembled WGS sequence"/>
</dbReference>
<evidence type="ECO:0000313" key="5">
    <source>
        <dbReference type="Proteomes" id="UP000078387"/>
    </source>
</evidence>
<dbReference type="VEuPathDB" id="AmoebaDB:EHI7A_003650"/>
<dbReference type="VEuPathDB" id="AmoebaDB:EHI5A_001590"/>
<dbReference type="VEuPathDB" id="AmoebaDB:KM1_002500"/>
<feature type="domain" description="Peptidase S9 prolyl oligopeptidase catalytic" evidence="3">
    <location>
        <begin position="469"/>
        <end position="668"/>
    </location>
</feature>
<dbReference type="PANTHER" id="PTHR42776:SF4">
    <property type="entry name" value="ACYLAMINO-ACID-RELEASING ENZYME"/>
    <property type="match status" value="1"/>
</dbReference>
<dbReference type="GO" id="GO:0004252">
    <property type="term" value="F:serine-type endopeptidase activity"/>
    <property type="evidence" value="ECO:0007669"/>
    <property type="project" value="TreeGrafter"/>
</dbReference>
<organism evidence="4 5">
    <name type="scientific">Entamoeba histolytica</name>
    <dbReference type="NCBI Taxonomy" id="5759"/>
    <lineage>
        <taxon>Eukaryota</taxon>
        <taxon>Amoebozoa</taxon>
        <taxon>Evosea</taxon>
        <taxon>Archamoebae</taxon>
        <taxon>Mastigamoebida</taxon>
        <taxon>Entamoebidae</taxon>
        <taxon>Entamoeba</taxon>
    </lineage>
</organism>
<dbReference type="InterPro" id="IPR001375">
    <property type="entry name" value="Peptidase_S9_cat"/>
</dbReference>
<evidence type="ECO:0000259" key="3">
    <source>
        <dbReference type="Pfam" id="PF00326"/>
    </source>
</evidence>
<reference evidence="4 5" key="1">
    <citation type="submission" date="2016-05" db="EMBL/GenBank/DDBJ databases">
        <title>First whole genome sequencing of Entamoeba histolytica HM1:IMSS-clone-6.</title>
        <authorList>
            <person name="Mukherjee Avik.K."/>
            <person name="Izumyama S."/>
            <person name="Nakada-Tsukui K."/>
            <person name="Nozaki T."/>
        </authorList>
    </citation>
    <scope>NUCLEOTIDE SEQUENCE [LARGE SCALE GENOMIC DNA]</scope>
    <source>
        <strain evidence="4 5">HM1:IMSS clone 6</strain>
    </source>
</reference>
<comment type="caution">
    <text evidence="4">The sequence shown here is derived from an EMBL/GenBank/DDBJ whole genome shotgun (WGS) entry which is preliminary data.</text>
</comment>
<dbReference type="GO" id="GO:0006508">
    <property type="term" value="P:proteolysis"/>
    <property type="evidence" value="ECO:0007669"/>
    <property type="project" value="InterPro"/>
</dbReference>
<evidence type="ECO:0000313" key="4">
    <source>
        <dbReference type="EMBL" id="GAT92534.1"/>
    </source>
</evidence>
<feature type="chain" id="PRO_5008039916" evidence="2">
    <location>
        <begin position="17"/>
        <end position="669"/>
    </location>
</feature>
<dbReference type="EMBL" id="BDEQ01000001">
    <property type="protein sequence ID" value="GAT92534.1"/>
    <property type="molecule type" value="Genomic_DNA"/>
</dbReference>
<evidence type="ECO:0000256" key="1">
    <source>
        <dbReference type="ARBA" id="ARBA00022801"/>
    </source>
</evidence>
<gene>
    <name evidence="4" type="ORF">CL6EHI_182720</name>
</gene>
<dbReference type="eggNOG" id="KOG2100">
    <property type="taxonomic scope" value="Eukaryota"/>
</dbReference>